<reference evidence="3" key="1">
    <citation type="journal article" date="2017" name="BMC Genomics">
        <title>Gapless genome assembly of Colletotrichum higginsianum reveals chromosome structure and association of transposable elements with secondary metabolite gene clusters.</title>
        <authorList>
            <person name="Dallery J.-F."/>
            <person name="Lapalu N."/>
            <person name="Zampounis A."/>
            <person name="Pigne S."/>
            <person name="Luyten I."/>
            <person name="Amselem J."/>
            <person name="Wittenberg A.H.J."/>
            <person name="Zhou S."/>
            <person name="de Queiroz M.V."/>
            <person name="Robin G.P."/>
            <person name="Auger A."/>
            <person name="Hainaut M."/>
            <person name="Henrissat B."/>
            <person name="Kim K.-T."/>
            <person name="Lee Y.-H."/>
            <person name="Lespinet O."/>
            <person name="Schwartz D.C."/>
            <person name="Thon M.R."/>
            <person name="O'Connell R.J."/>
        </authorList>
    </citation>
    <scope>NUCLEOTIDE SEQUENCE [LARGE SCALE GENOMIC DNA]</scope>
    <source>
        <strain evidence="3">IMI 349063</strain>
    </source>
</reference>
<dbReference type="VEuPathDB" id="FungiDB:CH63R_14443"/>
<proteinExistence type="predicted"/>
<gene>
    <name evidence="2" type="ORF">CH63R_14443</name>
</gene>
<keyword evidence="3" id="KW-1185">Reference proteome</keyword>
<sequence>MTETNPQDGRQCGPEADDKGEQEVEDSEAIADITRGHPIPRATSTHEIDAQICQEARQARHRQTEDRDPSPGRAKHAGSGSRQDDKAKGLPCDPAWWNQRATGSNSMGKGLRTG</sequence>
<name>A0A1B7XQU6_COLHI</name>
<dbReference type="EMBL" id="LTAN01000011">
    <property type="protein sequence ID" value="OBR02142.1"/>
    <property type="molecule type" value="Genomic_DNA"/>
</dbReference>
<dbReference type="KEGG" id="chig:CH63R_14443"/>
<comment type="caution">
    <text evidence="2">The sequence shown here is derived from an EMBL/GenBank/DDBJ whole genome shotgun (WGS) entry which is preliminary data.</text>
</comment>
<evidence type="ECO:0000313" key="3">
    <source>
        <dbReference type="Proteomes" id="UP000092177"/>
    </source>
</evidence>
<dbReference type="RefSeq" id="XP_018150660.1">
    <property type="nucleotide sequence ID" value="XM_018309417.1"/>
</dbReference>
<dbReference type="AlphaFoldDB" id="A0A1B7XQU6"/>
<feature type="region of interest" description="Disordered" evidence="1">
    <location>
        <begin position="1"/>
        <end position="114"/>
    </location>
</feature>
<evidence type="ECO:0000256" key="1">
    <source>
        <dbReference type="SAM" id="MobiDB-lite"/>
    </source>
</evidence>
<protein>
    <submittedName>
        <fullName evidence="2">Uncharacterized protein</fullName>
    </submittedName>
</protein>
<dbReference type="Proteomes" id="UP000092177">
    <property type="component" value="Chromosome 11"/>
</dbReference>
<accession>A0A1B7XQU6</accession>
<dbReference type="GeneID" id="28873524"/>
<evidence type="ECO:0000313" key="2">
    <source>
        <dbReference type="EMBL" id="OBR02142.1"/>
    </source>
</evidence>
<organism evidence="2 3">
    <name type="scientific">Colletotrichum higginsianum (strain IMI 349063)</name>
    <name type="common">Crucifer anthracnose fungus</name>
    <dbReference type="NCBI Taxonomy" id="759273"/>
    <lineage>
        <taxon>Eukaryota</taxon>
        <taxon>Fungi</taxon>
        <taxon>Dikarya</taxon>
        <taxon>Ascomycota</taxon>
        <taxon>Pezizomycotina</taxon>
        <taxon>Sordariomycetes</taxon>
        <taxon>Hypocreomycetidae</taxon>
        <taxon>Glomerellales</taxon>
        <taxon>Glomerellaceae</taxon>
        <taxon>Colletotrichum</taxon>
        <taxon>Colletotrichum destructivum species complex</taxon>
    </lineage>
</organism>